<dbReference type="Proteomes" id="UP001222087">
    <property type="component" value="Chromosome"/>
</dbReference>
<reference evidence="1 2" key="1">
    <citation type="submission" date="2023-02" db="EMBL/GenBank/DDBJ databases">
        <title>Genome Sequence of L. cardiaca H63T.</title>
        <authorList>
            <person name="Lopez A.E."/>
            <person name="Cianciotto N.P."/>
        </authorList>
    </citation>
    <scope>NUCLEOTIDE SEQUENCE [LARGE SCALE GENOMIC DNA]</scope>
    <source>
        <strain evidence="1 2">H63</strain>
    </source>
</reference>
<dbReference type="RefSeq" id="WP_275089617.1">
    <property type="nucleotide sequence ID" value="NZ_CP119078.1"/>
</dbReference>
<accession>A0ABY8ASZ6</accession>
<keyword evidence="2" id="KW-1185">Reference proteome</keyword>
<name>A0ABY8ASZ6_9GAMM</name>
<dbReference type="EMBL" id="CP119078">
    <property type="protein sequence ID" value="WED43803.1"/>
    <property type="molecule type" value="Genomic_DNA"/>
</dbReference>
<gene>
    <name evidence="1" type="ORF">PXX05_03210</name>
</gene>
<organism evidence="1 2">
    <name type="scientific">Legionella cardiaca</name>
    <dbReference type="NCBI Taxonomy" id="1071983"/>
    <lineage>
        <taxon>Bacteria</taxon>
        <taxon>Pseudomonadati</taxon>
        <taxon>Pseudomonadota</taxon>
        <taxon>Gammaproteobacteria</taxon>
        <taxon>Legionellales</taxon>
        <taxon>Legionellaceae</taxon>
        <taxon>Legionella</taxon>
    </lineage>
</organism>
<evidence type="ECO:0000313" key="1">
    <source>
        <dbReference type="EMBL" id="WED43803.1"/>
    </source>
</evidence>
<evidence type="ECO:0000313" key="2">
    <source>
        <dbReference type="Proteomes" id="UP001222087"/>
    </source>
</evidence>
<sequence>MGYELPEYAELQKRTNSLLSLFNNLCGRYIPVSYEKLREKVTTLEAKYDLKAEKKTGWLVSTNKELRRDQVACINQLLPKLPTKGSSEELDNAHSILLGAIFYRGKRLEISYAAKTYGFFGYTAENCCAFYQVLLEEFNLKTVDDETLAKCCGDYQAYLKQPDINSGKSKTVGEQFPYIQEDPDFYKHLQEIVTTAKLKAEPITRQLRVIAFVQSVAKSLLERDREVANVLPGVIKEVTKAIKEKHVLSHEDLVEVIASISPKIPQITQEILKISLPAQAEENSVEWNNKKFPLSFEDYFSQVLTINSSYTLLGAYVMALGQCNAKTPKLRDALNASINSVMQNQLDNDSRLMGLKLLKKYISIPDNCPNVNFSAWNADTGEASMKMDLDIRLTALEVPSTVKASEGLVC</sequence>
<evidence type="ECO:0008006" key="3">
    <source>
        <dbReference type="Google" id="ProtNLM"/>
    </source>
</evidence>
<proteinExistence type="predicted"/>
<protein>
    <recommendedName>
        <fullName evidence="3">Substrate of the Dot/Icm secretion system</fullName>
    </recommendedName>
</protein>